<evidence type="ECO:0000256" key="1">
    <source>
        <dbReference type="ARBA" id="ARBA00022679"/>
    </source>
</evidence>
<dbReference type="InterPro" id="IPR050201">
    <property type="entry name" value="Bacterial_glucokinase"/>
</dbReference>
<dbReference type="EMBL" id="JMIX01000006">
    <property type="protein sequence ID" value="KEO93237.1"/>
    <property type="molecule type" value="Genomic_DNA"/>
</dbReference>
<accession>A0A074N5I7</accession>
<evidence type="ECO:0000313" key="5">
    <source>
        <dbReference type="Proteomes" id="UP000027866"/>
    </source>
</evidence>
<dbReference type="Gene3D" id="3.30.420.40">
    <property type="match status" value="1"/>
</dbReference>
<keyword evidence="5" id="KW-1185">Reference proteome</keyword>
<dbReference type="InterPro" id="IPR003836">
    <property type="entry name" value="Glucokinase"/>
</dbReference>
<comment type="similarity">
    <text evidence="3">Belongs to the bacterial glucokinase family.</text>
</comment>
<dbReference type="InterPro" id="IPR043129">
    <property type="entry name" value="ATPase_NBD"/>
</dbReference>
<comment type="caution">
    <text evidence="4">The sequence shown here is derived from an EMBL/GenBank/DDBJ whole genome shotgun (WGS) entry which is preliminary data.</text>
</comment>
<evidence type="ECO:0000313" key="4">
    <source>
        <dbReference type="EMBL" id="KEO93237.1"/>
    </source>
</evidence>
<protein>
    <recommendedName>
        <fullName evidence="6">Glucokinase</fullName>
    </recommendedName>
</protein>
<dbReference type="GO" id="GO:0005829">
    <property type="term" value="C:cytosol"/>
    <property type="evidence" value="ECO:0007669"/>
    <property type="project" value="TreeGrafter"/>
</dbReference>
<gene>
    <name evidence="4" type="ORF">EH32_10965</name>
</gene>
<dbReference type="GO" id="GO:0005524">
    <property type="term" value="F:ATP binding"/>
    <property type="evidence" value="ECO:0007669"/>
    <property type="project" value="InterPro"/>
</dbReference>
<dbReference type="Pfam" id="PF02685">
    <property type="entry name" value="Glucokinase"/>
    <property type="match status" value="1"/>
</dbReference>
<evidence type="ECO:0008006" key="6">
    <source>
        <dbReference type="Google" id="ProtNLM"/>
    </source>
</evidence>
<proteinExistence type="inferred from homology"/>
<dbReference type="Gene3D" id="3.40.367.20">
    <property type="match status" value="1"/>
</dbReference>
<dbReference type="AlphaFoldDB" id="A0A074N5I7"/>
<dbReference type="PANTHER" id="PTHR47690">
    <property type="entry name" value="GLUCOKINASE"/>
    <property type="match status" value="1"/>
</dbReference>
<dbReference type="GO" id="GO:0005536">
    <property type="term" value="F:D-glucose binding"/>
    <property type="evidence" value="ECO:0007669"/>
    <property type="project" value="InterPro"/>
</dbReference>
<name>A0A074N5I7_9SPHN</name>
<organism evidence="4 5">
    <name type="scientific">Erythrobacter litoralis</name>
    <dbReference type="NCBI Taxonomy" id="39960"/>
    <lineage>
        <taxon>Bacteria</taxon>
        <taxon>Pseudomonadati</taxon>
        <taxon>Pseudomonadota</taxon>
        <taxon>Alphaproteobacteria</taxon>
        <taxon>Sphingomonadales</taxon>
        <taxon>Erythrobacteraceae</taxon>
        <taxon>Erythrobacter/Porphyrobacter group</taxon>
        <taxon>Erythrobacter</taxon>
    </lineage>
</organism>
<dbReference type="GO" id="GO:0004340">
    <property type="term" value="F:glucokinase activity"/>
    <property type="evidence" value="ECO:0007669"/>
    <property type="project" value="InterPro"/>
</dbReference>
<reference evidence="4 5" key="1">
    <citation type="submission" date="2014-04" db="EMBL/GenBank/DDBJ databases">
        <title>A comprehensive comparison of genomes of Erythrobacter spp. Strains.</title>
        <authorList>
            <person name="Zheng Q."/>
        </authorList>
    </citation>
    <scope>NUCLEOTIDE SEQUENCE [LARGE SCALE GENOMIC DNA]</scope>
    <source>
        <strain evidence="4 5">DSM 8509</strain>
    </source>
</reference>
<dbReference type="Proteomes" id="UP000027866">
    <property type="component" value="Unassembled WGS sequence"/>
</dbReference>
<keyword evidence="1" id="KW-0808">Transferase</keyword>
<evidence type="ECO:0000256" key="2">
    <source>
        <dbReference type="ARBA" id="ARBA00022777"/>
    </source>
</evidence>
<evidence type="ECO:0000256" key="3">
    <source>
        <dbReference type="RuleBase" id="RU004046"/>
    </source>
</evidence>
<sequence length="334" mass="34911">MAPVPEIAVADIGGTHARFARARVDQAGRVALGEPVVLRTGDYPDLPSAWRAFLECEPGFAPAGASFALAGPVGEGPFKLTNADWSFDPDALPRELDVEDVTLLNDFAAIAHAVAGSRREDLAHLAGPQEPLPDHGTVTVIGPGTGLGIAHFRWHEGRALVQATEGSHIDFAPVCPLDDAILSDLRTRFDRVSVERVVSGAGIAHIQAAIAASEGRAPALGDDLAIWKAGMAGEDELAERAVDHFVATLGRIAGDYALAHGASAVVIAGGLGQRLQQHLCAPAFHEAFIAKGRYTKLMKAIPLSLVQHPQPGLLGAAFAHLAGKPVGKAVGKRR</sequence>
<keyword evidence="2" id="KW-0418">Kinase</keyword>
<dbReference type="SUPFAM" id="SSF53067">
    <property type="entry name" value="Actin-like ATPase domain"/>
    <property type="match status" value="1"/>
</dbReference>
<dbReference type="PANTHER" id="PTHR47690:SF1">
    <property type="entry name" value="GLUCOKINASE"/>
    <property type="match status" value="1"/>
</dbReference>
<dbReference type="GO" id="GO:0006096">
    <property type="term" value="P:glycolytic process"/>
    <property type="evidence" value="ECO:0007669"/>
    <property type="project" value="InterPro"/>
</dbReference>
<dbReference type="CDD" id="cd24008">
    <property type="entry name" value="ASKHA_NBD_GLK"/>
    <property type="match status" value="1"/>
</dbReference>